<evidence type="ECO:0000256" key="1">
    <source>
        <dbReference type="ARBA" id="ARBA00009764"/>
    </source>
</evidence>
<comment type="similarity">
    <text evidence="1 5">Belongs to the FliD family.</text>
</comment>
<dbReference type="PANTHER" id="PTHR30288">
    <property type="entry name" value="FLAGELLAR CAP/ASSEMBLY PROTEIN FLID"/>
    <property type="match status" value="1"/>
</dbReference>
<keyword evidence="8" id="KW-0282">Flagellum</keyword>
<dbReference type="Proteomes" id="UP000464262">
    <property type="component" value="Chromosome 1"/>
</dbReference>
<protein>
    <recommendedName>
        <fullName evidence="5">Flagellar hook-associated protein 2</fullName>
        <shortName evidence="5">HAP2</shortName>
    </recommendedName>
    <alternativeName>
        <fullName evidence="5">Flagellar cap protein</fullName>
    </alternativeName>
</protein>
<dbReference type="RefSeq" id="WP_164649430.1">
    <property type="nucleotide sequence ID" value="NZ_CP047475.1"/>
</dbReference>
<keyword evidence="3" id="KW-0175">Coiled coil</keyword>
<evidence type="ECO:0000259" key="6">
    <source>
        <dbReference type="Pfam" id="PF02465"/>
    </source>
</evidence>
<evidence type="ECO:0000259" key="7">
    <source>
        <dbReference type="Pfam" id="PF07195"/>
    </source>
</evidence>
<keyword evidence="8" id="KW-0966">Cell projection</keyword>
<dbReference type="GO" id="GO:0005576">
    <property type="term" value="C:extracellular region"/>
    <property type="evidence" value="ECO:0007669"/>
    <property type="project" value="UniProtKB-SubCell"/>
</dbReference>
<evidence type="ECO:0000313" key="9">
    <source>
        <dbReference type="Proteomes" id="UP000464262"/>
    </source>
</evidence>
<dbReference type="GO" id="GO:0071973">
    <property type="term" value="P:bacterial-type flagellum-dependent cell motility"/>
    <property type="evidence" value="ECO:0007669"/>
    <property type="project" value="TreeGrafter"/>
</dbReference>
<name>A0A7Z2T562_9VIBR</name>
<dbReference type="PANTHER" id="PTHR30288:SF0">
    <property type="entry name" value="FLAGELLAR HOOK-ASSOCIATED PROTEIN 2"/>
    <property type="match status" value="1"/>
</dbReference>
<keyword evidence="5" id="KW-0964">Secreted</keyword>
<feature type="domain" description="Flagellar hook-associated protein 2 C-terminal" evidence="7">
    <location>
        <begin position="194"/>
        <end position="436"/>
    </location>
</feature>
<dbReference type="InterPro" id="IPR010809">
    <property type="entry name" value="FliD_C"/>
</dbReference>
<evidence type="ECO:0000256" key="4">
    <source>
        <dbReference type="ARBA" id="ARBA00023143"/>
    </source>
</evidence>
<dbReference type="InterPro" id="IPR040026">
    <property type="entry name" value="FliD"/>
</dbReference>
<dbReference type="Pfam" id="PF07195">
    <property type="entry name" value="FliD_C"/>
    <property type="match status" value="1"/>
</dbReference>
<evidence type="ECO:0000313" key="8">
    <source>
        <dbReference type="EMBL" id="QIA64527.1"/>
    </source>
</evidence>
<organism evidence="8 9">
    <name type="scientific">Vibrio astriarenae</name>
    <dbReference type="NCBI Taxonomy" id="1481923"/>
    <lineage>
        <taxon>Bacteria</taxon>
        <taxon>Pseudomonadati</taxon>
        <taxon>Pseudomonadota</taxon>
        <taxon>Gammaproteobacteria</taxon>
        <taxon>Vibrionales</taxon>
        <taxon>Vibrionaceae</taxon>
        <taxon>Vibrio</taxon>
    </lineage>
</organism>
<dbReference type="AlphaFoldDB" id="A0A7Z2T562"/>
<evidence type="ECO:0000256" key="5">
    <source>
        <dbReference type="RuleBase" id="RU362066"/>
    </source>
</evidence>
<evidence type="ECO:0000256" key="3">
    <source>
        <dbReference type="ARBA" id="ARBA00023054"/>
    </source>
</evidence>
<dbReference type="KEGG" id="vas:GT360_13960"/>
<keyword evidence="8" id="KW-0969">Cilium</keyword>
<comment type="function">
    <text evidence="5">Required for morphogenesis and for the elongation of the flagellar filament by facilitating polymerization of the flagellin monomers at the tip of growing filament. Forms a capping structure, which prevents flagellin subunits (transported through the central channel of the flagellum) from leaking out without polymerization at the distal end.</text>
</comment>
<comment type="subcellular location">
    <subcellularLocation>
        <location evidence="5">Secreted</location>
    </subcellularLocation>
    <subcellularLocation>
        <location evidence="5">Bacterial flagellum</location>
    </subcellularLocation>
</comment>
<gene>
    <name evidence="8" type="primary">fliD</name>
    <name evidence="8" type="ORF">GT360_13960</name>
</gene>
<feature type="domain" description="Flagellar hook-associated protein 2 N-terminal" evidence="6">
    <location>
        <begin position="2"/>
        <end position="98"/>
    </location>
</feature>
<keyword evidence="4 5" id="KW-0975">Bacterial flagellum</keyword>
<dbReference type="GO" id="GO:0009424">
    <property type="term" value="C:bacterial-type flagellum hook"/>
    <property type="evidence" value="ECO:0007669"/>
    <property type="project" value="UniProtKB-UniRule"/>
</dbReference>
<dbReference type="GO" id="GO:0009421">
    <property type="term" value="C:bacterial-type flagellum filament cap"/>
    <property type="evidence" value="ECO:0007669"/>
    <property type="project" value="InterPro"/>
</dbReference>
<dbReference type="EMBL" id="CP047475">
    <property type="protein sequence ID" value="QIA64527.1"/>
    <property type="molecule type" value="Genomic_DNA"/>
</dbReference>
<accession>A0A7Z2T562</accession>
<dbReference type="GO" id="GO:0007155">
    <property type="term" value="P:cell adhesion"/>
    <property type="evidence" value="ECO:0007669"/>
    <property type="project" value="InterPro"/>
</dbReference>
<keyword evidence="9" id="KW-1185">Reference proteome</keyword>
<dbReference type="Pfam" id="PF02465">
    <property type="entry name" value="FliD_N"/>
    <property type="match status" value="1"/>
</dbReference>
<dbReference type="InterPro" id="IPR003481">
    <property type="entry name" value="FliD_N"/>
</dbReference>
<proteinExistence type="inferred from homology"/>
<reference evidence="8 9" key="1">
    <citation type="submission" date="2020-01" db="EMBL/GenBank/DDBJ databases">
        <title>Whole genome and functional gene identification of agarase of Vibrio HN897.</title>
        <authorList>
            <person name="Liu Y."/>
            <person name="Zhao Z."/>
        </authorList>
    </citation>
    <scope>NUCLEOTIDE SEQUENCE [LARGE SCALE GENOMIC DNA]</scope>
    <source>
        <strain evidence="8 9">HN897</strain>
    </source>
</reference>
<comment type="subunit">
    <text evidence="2 5">Homopentamer.</text>
</comment>
<evidence type="ECO:0000256" key="2">
    <source>
        <dbReference type="ARBA" id="ARBA00011255"/>
    </source>
</evidence>
<sequence length="443" mass="49253">MIDPAQMAMQMVMIQRQPFDIQYANQQKMYETQLNAWKEIDSAFSTFKTALDGINTPDNSFVKNSVTINEEGYINATAGRYAREGSYDIFVEQLAKAQQDAIGFGGEELPADGSMSITLSSGEVVELNYADFDDIHHLADHINELDAGINASVVRSDGELNLLLSSDETGIENGFTVTVDEQQVTHKQLSEALDAVIHVGGEGGLVVSNSNNTFDDVIYGVSFEVTKAQESGDAPITMVVGTDQEASKEAVEDFVDAYNDLMKVLLKHTQTEYKIENDDSDDDDDEDSDYEKVTEAGVLASDSTARSIKNTLNNTMRGLYDEGTLFSIGIEANRDGTLKIDSDRLEKTLAEEPEKIDALFFGEQGVLNNLEKVIDPYTGSSNSGTNLLKTRQDTLQGNIDRVDEKKERLDYRMEKTYDRYLREYTAMQQVMSQMQSTGSMFMY</sequence>